<gene>
    <name evidence="1" type="ORF">NCTC7582_05282</name>
</gene>
<protein>
    <submittedName>
        <fullName evidence="1">Uncharacterized protein</fullName>
    </submittedName>
</protein>
<organism evidence="1 2">
    <name type="scientific">Lysinibacillus capsici</name>
    <dbReference type="NCBI Taxonomy" id="2115968"/>
    <lineage>
        <taxon>Bacteria</taxon>
        <taxon>Bacillati</taxon>
        <taxon>Bacillota</taxon>
        <taxon>Bacilli</taxon>
        <taxon>Bacillales</taxon>
        <taxon>Bacillaceae</taxon>
        <taxon>Lysinibacillus</taxon>
    </lineage>
</organism>
<dbReference type="Proteomes" id="UP000251431">
    <property type="component" value="Unassembled WGS sequence"/>
</dbReference>
<dbReference type="EMBL" id="UAQE01000011">
    <property type="protein sequence ID" value="SPU40738.1"/>
    <property type="molecule type" value="Genomic_DNA"/>
</dbReference>
<proteinExistence type="predicted"/>
<sequence length="57" mass="6146">MTSDMKSNEVSLHPGTSLNVCVGCGDQFVVIEEFADVATHCGPECEEKHSIFSGEKD</sequence>
<reference evidence="1 2" key="1">
    <citation type="submission" date="2018-06" db="EMBL/GenBank/DDBJ databases">
        <authorList>
            <consortium name="Pathogen Informatics"/>
            <person name="Doyle S."/>
        </authorList>
    </citation>
    <scope>NUCLEOTIDE SEQUENCE [LARGE SCALE GENOMIC DNA]</scope>
    <source>
        <strain evidence="1 2">NCTC7582</strain>
    </source>
</reference>
<accession>A0A2X1A6D6</accession>
<name>A0A2X1A6D6_9BACI</name>
<evidence type="ECO:0000313" key="1">
    <source>
        <dbReference type="EMBL" id="SPU40738.1"/>
    </source>
</evidence>
<dbReference type="RefSeq" id="WP_181574739.1">
    <property type="nucleotide sequence ID" value="NZ_UAQE01000011.1"/>
</dbReference>
<evidence type="ECO:0000313" key="2">
    <source>
        <dbReference type="Proteomes" id="UP000251431"/>
    </source>
</evidence>
<dbReference type="AlphaFoldDB" id="A0A2X1A6D6"/>